<keyword evidence="2" id="KW-1185">Reference proteome</keyword>
<name>A0ACC2S146_9FUNG</name>
<gene>
    <name evidence="1" type="ORF">DSO57_1037580</name>
</gene>
<evidence type="ECO:0000313" key="1">
    <source>
        <dbReference type="EMBL" id="KAJ9055997.1"/>
    </source>
</evidence>
<organism evidence="1 2">
    <name type="scientific">Entomophthora muscae</name>
    <dbReference type="NCBI Taxonomy" id="34485"/>
    <lineage>
        <taxon>Eukaryota</taxon>
        <taxon>Fungi</taxon>
        <taxon>Fungi incertae sedis</taxon>
        <taxon>Zoopagomycota</taxon>
        <taxon>Entomophthoromycotina</taxon>
        <taxon>Entomophthoromycetes</taxon>
        <taxon>Entomophthorales</taxon>
        <taxon>Entomophthoraceae</taxon>
        <taxon>Entomophthora</taxon>
    </lineage>
</organism>
<sequence length="276" mass="29718">MSLLKRTISALEKHAPLSLAERSWDNVGLLAEAPIPRANANKIFLTIDLTQETLLEAIQTPGVGVIISYHPPIFRALKQLTLADNKQNIILNSIAHGISIYSPHTALDSCLNGINDWIASGLGPLKTCVPITEKHDAPEGQEGSGTGRICTLKEAVSFSELVQRVKTHFKLEHIRIARAPQHFADDKSPSISTIGICAGSGSSVLSGVKADIYLTGEMSHHELLSATSDNTSVILCEHSNSERGYLAQVLRPVLLNALSDIEVLVSGIDKDPVEIV</sequence>
<proteinExistence type="predicted"/>
<accession>A0ACC2S146</accession>
<comment type="caution">
    <text evidence="1">The sequence shown here is derived from an EMBL/GenBank/DDBJ whole genome shotgun (WGS) entry which is preliminary data.</text>
</comment>
<evidence type="ECO:0000313" key="2">
    <source>
        <dbReference type="Proteomes" id="UP001165960"/>
    </source>
</evidence>
<reference evidence="1" key="1">
    <citation type="submission" date="2022-04" db="EMBL/GenBank/DDBJ databases">
        <title>Genome of the entomopathogenic fungus Entomophthora muscae.</title>
        <authorList>
            <person name="Elya C."/>
            <person name="Lovett B.R."/>
            <person name="Lee E."/>
            <person name="Macias A.M."/>
            <person name="Hajek A.E."/>
            <person name="De Bivort B.L."/>
            <person name="Kasson M.T."/>
            <person name="De Fine Licht H.H."/>
            <person name="Stajich J.E."/>
        </authorList>
    </citation>
    <scope>NUCLEOTIDE SEQUENCE</scope>
    <source>
        <strain evidence="1">Berkeley</strain>
    </source>
</reference>
<protein>
    <submittedName>
        <fullName evidence="1">Uncharacterized protein</fullName>
    </submittedName>
</protein>
<dbReference type="EMBL" id="QTSX02006090">
    <property type="protein sequence ID" value="KAJ9055997.1"/>
    <property type="molecule type" value="Genomic_DNA"/>
</dbReference>
<dbReference type="Proteomes" id="UP001165960">
    <property type="component" value="Unassembled WGS sequence"/>
</dbReference>